<evidence type="ECO:0000256" key="9">
    <source>
        <dbReference type="ARBA" id="ARBA00022837"/>
    </source>
</evidence>
<dbReference type="EnsemblMetazoa" id="BGLB017735-RA">
    <property type="protein sequence ID" value="BGLB017735-PA"/>
    <property type="gene ID" value="BGLB017735"/>
</dbReference>
<evidence type="ECO:0000256" key="12">
    <source>
        <dbReference type="ARBA" id="ARBA00023136"/>
    </source>
</evidence>
<dbReference type="Proteomes" id="UP001165740">
    <property type="component" value="Chromosome 5"/>
</dbReference>
<reference evidence="19 20" key="2">
    <citation type="submission" date="2025-04" db="UniProtKB">
        <authorList>
            <consortium name="RefSeq"/>
        </authorList>
    </citation>
    <scope>IDENTIFICATION</scope>
</reference>
<reference evidence="16" key="1">
    <citation type="submission" date="2020-05" db="UniProtKB">
        <authorList>
            <consortium name="EnsemblMetazoa"/>
        </authorList>
    </citation>
    <scope>IDENTIFICATION</scope>
    <source>
        <strain evidence="16">BB02</strain>
    </source>
</reference>
<feature type="transmembrane region" description="Helical" evidence="15">
    <location>
        <begin position="12"/>
        <end position="30"/>
    </location>
</feature>
<evidence type="ECO:0000313" key="20">
    <source>
        <dbReference type="RefSeq" id="XP_055887122.1"/>
    </source>
</evidence>
<dbReference type="RefSeq" id="XP_055887123.1">
    <property type="nucleotide sequence ID" value="XM_056031148.1"/>
</dbReference>
<comment type="similarity">
    <text evidence="2">Belongs to the SARAF family.</text>
</comment>
<proteinExistence type="inferred from homology"/>
<feature type="compositionally biased region" description="Low complexity" evidence="14">
    <location>
        <begin position="288"/>
        <end position="306"/>
    </location>
</feature>
<evidence type="ECO:0000313" key="17">
    <source>
        <dbReference type="Proteomes" id="UP000076420"/>
    </source>
</evidence>
<evidence type="ECO:0000256" key="3">
    <source>
        <dbReference type="ARBA" id="ARBA00016584"/>
    </source>
</evidence>
<evidence type="ECO:0000256" key="15">
    <source>
        <dbReference type="SAM" id="Phobius"/>
    </source>
</evidence>
<protein>
    <recommendedName>
        <fullName evidence="3">Store-operated calcium entry-associated regulatory factor</fullName>
    </recommendedName>
    <alternativeName>
        <fullName evidence="13">Transmembrane protein 66</fullName>
    </alternativeName>
</protein>
<evidence type="ECO:0000313" key="19">
    <source>
        <dbReference type="RefSeq" id="XP_055887119.1"/>
    </source>
</evidence>
<dbReference type="OrthoDB" id="20303at2759"/>
<dbReference type="PANTHER" id="PTHR15929">
    <property type="entry name" value="STORE-OPERATED CALCIUM ENTRY-ASSOCIATED REGULATORY FACTOR"/>
    <property type="match status" value="1"/>
</dbReference>
<keyword evidence="18" id="KW-1185">Reference proteome</keyword>
<keyword evidence="6 15" id="KW-0812">Transmembrane</keyword>
<evidence type="ECO:0000256" key="14">
    <source>
        <dbReference type="SAM" id="MobiDB-lite"/>
    </source>
</evidence>
<keyword evidence="9" id="KW-0106">Calcium</keyword>
<keyword evidence="4" id="KW-0813">Transport</keyword>
<dbReference type="GO" id="GO:0005789">
    <property type="term" value="C:endoplasmic reticulum membrane"/>
    <property type="evidence" value="ECO:0007669"/>
    <property type="project" value="UniProtKB-SubCell"/>
</dbReference>
<evidence type="ECO:0000313" key="21">
    <source>
        <dbReference type="RefSeq" id="XP_055887123.1"/>
    </source>
</evidence>
<sequence length="314" mass="33795">MMDADLNHVKATAISLVFTLVITLTAATFGDYHSSDKILLSDVKALTLHQGRMTNSRRSSPVPQLKCVGGSAQYKFTPKTVQCINRGSDGYDIQWECKTDMDNAYRFGHVEVTCEGYDYPNDPYILKGSCGLEYTVELTEEGRQKESYRGGSPYSYTYKSEGGISGLFVFIGILLVMYIIYKLCLAPNVVTHGEQPPPYGFRQEYMPSQGPPPPYDGYSSASFGFGNTYPKPGYPHASATNGGGFWTGAATGGLLGYLFGRGNNYNTGWGTGTWGGSGFNHPTSSGGAFFSSSSGGPSSSGSRMTSGFGGTTRR</sequence>
<keyword evidence="10 15" id="KW-1133">Transmembrane helix</keyword>
<dbReference type="KEGG" id="bgt:106062936"/>
<feature type="transmembrane region" description="Helical" evidence="15">
    <location>
        <begin position="162"/>
        <end position="181"/>
    </location>
</feature>
<accession>A0A2C9KD54</accession>
<dbReference type="OMA" id="WILKGSC"/>
<keyword evidence="7" id="KW-0732">Signal</keyword>
<feature type="region of interest" description="Disordered" evidence="14">
    <location>
        <begin position="288"/>
        <end position="314"/>
    </location>
</feature>
<dbReference type="AlphaFoldDB" id="A0A2C9KD54"/>
<dbReference type="PANTHER" id="PTHR15929:SF0">
    <property type="entry name" value="STORE-OPERATED CALCIUM ENTRY-ASSOCIATED REGULATORY FACTOR"/>
    <property type="match status" value="1"/>
</dbReference>
<dbReference type="VEuPathDB" id="VectorBase:BGLB017735"/>
<dbReference type="STRING" id="6526.A0A2C9KD54"/>
<dbReference type="VEuPathDB" id="VectorBase:BGLAX_031060"/>
<dbReference type="EnsemblMetazoa" id="BGLB017735-RB">
    <property type="protein sequence ID" value="BGLB017735-PB"/>
    <property type="gene ID" value="BGLB017735"/>
</dbReference>
<evidence type="ECO:0000256" key="5">
    <source>
        <dbReference type="ARBA" id="ARBA00022568"/>
    </source>
</evidence>
<evidence type="ECO:0000256" key="2">
    <source>
        <dbReference type="ARBA" id="ARBA00006833"/>
    </source>
</evidence>
<keyword evidence="11" id="KW-0406">Ion transport</keyword>
<evidence type="ECO:0000256" key="6">
    <source>
        <dbReference type="ARBA" id="ARBA00022692"/>
    </source>
</evidence>
<evidence type="ECO:0000256" key="8">
    <source>
        <dbReference type="ARBA" id="ARBA00022824"/>
    </source>
</evidence>
<dbReference type="Pfam" id="PF06682">
    <property type="entry name" value="SARAF"/>
    <property type="match status" value="1"/>
</dbReference>
<evidence type="ECO:0000256" key="1">
    <source>
        <dbReference type="ARBA" id="ARBA00004115"/>
    </source>
</evidence>
<evidence type="ECO:0000256" key="13">
    <source>
        <dbReference type="ARBA" id="ARBA00031116"/>
    </source>
</evidence>
<keyword evidence="8" id="KW-0256">Endoplasmic reticulum</keyword>
<dbReference type="RefSeq" id="XP_055887119.1">
    <property type="nucleotide sequence ID" value="XM_056031144.1"/>
</dbReference>
<keyword evidence="12 15" id="KW-0472">Membrane</keyword>
<organism evidence="16 17">
    <name type="scientific">Biomphalaria glabrata</name>
    <name type="common">Bloodfluke planorb</name>
    <name type="synonym">Freshwater snail</name>
    <dbReference type="NCBI Taxonomy" id="6526"/>
    <lineage>
        <taxon>Eukaryota</taxon>
        <taxon>Metazoa</taxon>
        <taxon>Spiralia</taxon>
        <taxon>Lophotrochozoa</taxon>
        <taxon>Mollusca</taxon>
        <taxon>Gastropoda</taxon>
        <taxon>Heterobranchia</taxon>
        <taxon>Euthyneura</taxon>
        <taxon>Panpulmonata</taxon>
        <taxon>Hygrophila</taxon>
        <taxon>Lymnaeoidea</taxon>
        <taxon>Planorbidae</taxon>
        <taxon>Biomphalaria</taxon>
    </lineage>
</organism>
<evidence type="ECO:0000256" key="10">
    <source>
        <dbReference type="ARBA" id="ARBA00022989"/>
    </source>
</evidence>
<comment type="subcellular location">
    <subcellularLocation>
        <location evidence="1">Endoplasmic reticulum membrane</location>
        <topology evidence="1">Single-pass type I membrane protein</topology>
    </subcellularLocation>
</comment>
<evidence type="ECO:0000313" key="16">
    <source>
        <dbReference type="EnsemblMetazoa" id="BGLB017735-PA"/>
    </source>
</evidence>
<keyword evidence="5" id="KW-0109">Calcium transport</keyword>
<evidence type="ECO:0000256" key="7">
    <source>
        <dbReference type="ARBA" id="ARBA00022729"/>
    </source>
</evidence>
<dbReference type="Proteomes" id="UP000076420">
    <property type="component" value="Unassembled WGS sequence"/>
</dbReference>
<evidence type="ECO:0000256" key="11">
    <source>
        <dbReference type="ARBA" id="ARBA00023065"/>
    </source>
</evidence>
<evidence type="ECO:0000313" key="18">
    <source>
        <dbReference type="Proteomes" id="UP001165740"/>
    </source>
</evidence>
<dbReference type="GO" id="GO:0006816">
    <property type="term" value="P:calcium ion transport"/>
    <property type="evidence" value="ECO:0007669"/>
    <property type="project" value="UniProtKB-KW"/>
</dbReference>
<dbReference type="RefSeq" id="XP_055887122.1">
    <property type="nucleotide sequence ID" value="XM_056031147.1"/>
</dbReference>
<dbReference type="GO" id="GO:2001256">
    <property type="term" value="P:regulation of store-operated calcium entry"/>
    <property type="evidence" value="ECO:0007669"/>
    <property type="project" value="InterPro"/>
</dbReference>
<dbReference type="InterPro" id="IPR009567">
    <property type="entry name" value="SARAF"/>
</dbReference>
<evidence type="ECO:0000256" key="4">
    <source>
        <dbReference type="ARBA" id="ARBA00022448"/>
    </source>
</evidence>
<gene>
    <name evidence="16" type="primary">106062936</name>
    <name evidence="19 20 21" type="synonym">LOC106062936</name>
</gene>
<name>A0A2C9KD54_BIOGL</name>